<accession>A0AAD5YRI8</accession>
<organism evidence="1 2">
    <name type="scientific">Leucocoprinus birnbaumii</name>
    <dbReference type="NCBI Taxonomy" id="56174"/>
    <lineage>
        <taxon>Eukaryota</taxon>
        <taxon>Fungi</taxon>
        <taxon>Dikarya</taxon>
        <taxon>Basidiomycota</taxon>
        <taxon>Agaricomycotina</taxon>
        <taxon>Agaricomycetes</taxon>
        <taxon>Agaricomycetidae</taxon>
        <taxon>Agaricales</taxon>
        <taxon>Agaricineae</taxon>
        <taxon>Agaricaceae</taxon>
        <taxon>Leucocoprinus</taxon>
    </lineage>
</organism>
<evidence type="ECO:0000313" key="2">
    <source>
        <dbReference type="Proteomes" id="UP001213000"/>
    </source>
</evidence>
<name>A0AAD5YRI8_9AGAR</name>
<evidence type="ECO:0000313" key="1">
    <source>
        <dbReference type="EMBL" id="KAJ3563704.1"/>
    </source>
</evidence>
<proteinExistence type="predicted"/>
<protein>
    <submittedName>
        <fullName evidence="1">Uncharacterized protein</fullName>
    </submittedName>
</protein>
<gene>
    <name evidence="1" type="ORF">NP233_g8773</name>
</gene>
<keyword evidence="2" id="KW-1185">Reference proteome</keyword>
<reference evidence="1" key="1">
    <citation type="submission" date="2022-07" db="EMBL/GenBank/DDBJ databases">
        <title>Genome Sequence of Leucocoprinus birnbaumii.</title>
        <authorList>
            <person name="Buettner E."/>
        </authorList>
    </citation>
    <scope>NUCLEOTIDE SEQUENCE</scope>
    <source>
        <strain evidence="1">VT141</strain>
    </source>
</reference>
<sequence>MDGYRQITGSHISVTVLKLTYDVFIDDADRQWLSDFFFVHIIRGVKDDNRHPLNEESAAIAVDRFANKVHLTHDFHLDGDWYIDIGIELSSPLGQCLQWSTASHSSVVEDILQIPPHHASRITSHSSSKYSRDLVSHLSDVSGFRIEPGPQAAGPFQAIYIQAYTTDKSLTSNNEGQHHAKFIEATEALQQIQPSVIISSLHDIYTQAKEKNASKARLEVRVPWMLGKTVLTTLSYDIFMNGLYSFTREEWWELRIMRLFAISNLLGLQSLGPTHKRFSPGSLLLTAACVWLMNSLHARPDDGPSSRDLMDAALPVRVAADVLDSQLAYPTSIGETNMHKIAYIPFGCVFFRRMVCGEVPRLRMGGPLLPSKSFHYFFKADIDELRRTYQTSGFLDDSVVRQNRFTTSKGKLPIYHRFGSPEPELFAFATEGDELYQPVIDDGSDVEECPHTPVNRADSDDEPQGIDAQLSQLWRQFVSDLTAKSPNPRGGGIRPSYMKLTPEQRYSGSEDPYKSLRLYEIFTDVWYKNASEEEWDVCFNNLFPPIGFVSTTRRQGYKPSPYYQDWMVMLEQNRDNADLVKRIRDGFRERMFTWEWMPKAESDKMWTTSAKKDGKRAFMCWPVKEDREAAPFILLEKNAVPIFAPPEDEDMGVNDS</sequence>
<dbReference type="Proteomes" id="UP001213000">
    <property type="component" value="Unassembled WGS sequence"/>
</dbReference>
<dbReference type="AlphaFoldDB" id="A0AAD5YRI8"/>
<dbReference type="EMBL" id="JANIEX010000731">
    <property type="protein sequence ID" value="KAJ3563704.1"/>
    <property type="molecule type" value="Genomic_DNA"/>
</dbReference>
<comment type="caution">
    <text evidence="1">The sequence shown here is derived from an EMBL/GenBank/DDBJ whole genome shotgun (WGS) entry which is preliminary data.</text>
</comment>